<proteinExistence type="predicted"/>
<sequence>MKHNITSRAMHSTFPELYQAFARHPKPKSIAVCPCCMDQEEVDVMLKKQRDVLTADELSSYASSVFLTCGDISDFMYFFPRILELQLLDVFSWPNPEVYYRAIGQAEFNNWTDAEQSVVIQLTVDKINTLSMHAENGAEVDTWLCALSSIMNDISPVLDNLESTEVWGDFIDWNIKALTEAKLTNSFWDDRPEQAKQLLNRLQSNSVRALCGDRYGMVFDDEGA</sequence>
<evidence type="ECO:0000313" key="1">
    <source>
        <dbReference type="EMBL" id="MFC3192748.1"/>
    </source>
</evidence>
<name>A0ABV7J7X0_9GAMM</name>
<dbReference type="RefSeq" id="WP_077409432.1">
    <property type="nucleotide sequence ID" value="NZ_JBHRTS010000001.1"/>
</dbReference>
<dbReference type="EMBL" id="JBHRTS010000001">
    <property type="protein sequence ID" value="MFC3192748.1"/>
    <property type="molecule type" value="Genomic_DNA"/>
</dbReference>
<keyword evidence="2" id="KW-1185">Reference proteome</keyword>
<gene>
    <name evidence="1" type="ORF">ACFODZ_00715</name>
</gene>
<accession>A0ABV7J7X0</accession>
<organism evidence="1 2">
    <name type="scientific">Marinicella sediminis</name>
    <dbReference type="NCBI Taxonomy" id="1792834"/>
    <lineage>
        <taxon>Bacteria</taxon>
        <taxon>Pseudomonadati</taxon>
        <taxon>Pseudomonadota</taxon>
        <taxon>Gammaproteobacteria</taxon>
        <taxon>Lysobacterales</taxon>
        <taxon>Marinicellaceae</taxon>
        <taxon>Marinicella</taxon>
    </lineage>
</organism>
<protein>
    <submittedName>
        <fullName evidence="1">Uncharacterized protein</fullName>
    </submittedName>
</protein>
<evidence type="ECO:0000313" key="2">
    <source>
        <dbReference type="Proteomes" id="UP001595533"/>
    </source>
</evidence>
<reference evidence="2" key="1">
    <citation type="journal article" date="2019" name="Int. J. Syst. Evol. Microbiol.">
        <title>The Global Catalogue of Microorganisms (GCM) 10K type strain sequencing project: providing services to taxonomists for standard genome sequencing and annotation.</title>
        <authorList>
            <consortium name="The Broad Institute Genomics Platform"/>
            <consortium name="The Broad Institute Genome Sequencing Center for Infectious Disease"/>
            <person name="Wu L."/>
            <person name="Ma J."/>
        </authorList>
    </citation>
    <scope>NUCLEOTIDE SEQUENCE [LARGE SCALE GENOMIC DNA]</scope>
    <source>
        <strain evidence="2">KCTC 42953</strain>
    </source>
</reference>
<dbReference type="Proteomes" id="UP001595533">
    <property type="component" value="Unassembled WGS sequence"/>
</dbReference>
<comment type="caution">
    <text evidence="1">The sequence shown here is derived from an EMBL/GenBank/DDBJ whole genome shotgun (WGS) entry which is preliminary data.</text>
</comment>